<dbReference type="RefSeq" id="XP_068138232.1">
    <property type="nucleotide sequence ID" value="XM_068282131.1"/>
</dbReference>
<accession>A0A1D8N8J9</accession>
<evidence type="ECO:0000313" key="2">
    <source>
        <dbReference type="Proteomes" id="UP000182444"/>
    </source>
</evidence>
<organism evidence="1 2">
    <name type="scientific">Yarrowia lipolytica</name>
    <name type="common">Candida lipolytica</name>
    <dbReference type="NCBI Taxonomy" id="4952"/>
    <lineage>
        <taxon>Eukaryota</taxon>
        <taxon>Fungi</taxon>
        <taxon>Dikarya</taxon>
        <taxon>Ascomycota</taxon>
        <taxon>Saccharomycotina</taxon>
        <taxon>Dipodascomycetes</taxon>
        <taxon>Dipodascales</taxon>
        <taxon>Dipodascales incertae sedis</taxon>
        <taxon>Yarrowia</taxon>
    </lineage>
</organism>
<proteinExistence type="predicted"/>
<dbReference type="AlphaFoldDB" id="A0A1D8N8J9"/>
<name>A0A1D8N8J9_YARLL</name>
<dbReference type="EMBL" id="CP017554">
    <property type="protein sequence ID" value="AOW01967.1"/>
    <property type="molecule type" value="Genomic_DNA"/>
</dbReference>
<dbReference type="VEuPathDB" id="FungiDB:YALI1_B26377g"/>
<gene>
    <name evidence="1" type="ORF">YALI1_B26377g</name>
</gene>
<sequence length="105" mass="12027">MAAGDLWRSPPHLSPKVSIDLAISTRRIRNTCFCAISIRELHCFPHNDPSHANLTRAWIVQAIRQQSYLHAEPRDKYGSNSVYFMKRSDNRAVWIAANGNKTYSK</sequence>
<dbReference type="Proteomes" id="UP000182444">
    <property type="component" value="Chromosome 1B"/>
</dbReference>
<dbReference type="GeneID" id="94582774"/>
<evidence type="ECO:0000313" key="1">
    <source>
        <dbReference type="EMBL" id="AOW01967.1"/>
    </source>
</evidence>
<protein>
    <submittedName>
        <fullName evidence="1">Uncharacterized protein</fullName>
    </submittedName>
</protein>
<reference evidence="1 2" key="1">
    <citation type="journal article" date="2016" name="PLoS ONE">
        <title>Sequence Assembly of Yarrowia lipolytica Strain W29/CLIB89 Shows Transposable Element Diversity.</title>
        <authorList>
            <person name="Magnan C."/>
            <person name="Yu J."/>
            <person name="Chang I."/>
            <person name="Jahn E."/>
            <person name="Kanomata Y."/>
            <person name="Wu J."/>
            <person name="Zeller M."/>
            <person name="Oakes M."/>
            <person name="Baldi P."/>
            <person name="Sandmeyer S."/>
        </authorList>
    </citation>
    <scope>NUCLEOTIDE SEQUENCE [LARGE SCALE GENOMIC DNA]</scope>
    <source>
        <strain evidence="2">CLIB89(W29)</strain>
    </source>
</reference>